<dbReference type="PROSITE" id="PS50263">
    <property type="entry name" value="CN_HYDROLASE"/>
    <property type="match status" value="1"/>
</dbReference>
<dbReference type="Pfam" id="PF00795">
    <property type="entry name" value="CN_hydrolase"/>
    <property type="match status" value="1"/>
</dbReference>
<proteinExistence type="inferred from homology"/>
<evidence type="ECO:0000256" key="2">
    <source>
        <dbReference type="SAM" id="MobiDB-lite"/>
    </source>
</evidence>
<dbReference type="PANTHER" id="PTHR46044">
    <property type="entry name" value="NITRILASE"/>
    <property type="match status" value="1"/>
</dbReference>
<evidence type="ECO:0000259" key="3">
    <source>
        <dbReference type="PROSITE" id="PS50263"/>
    </source>
</evidence>
<dbReference type="CDD" id="cd07564">
    <property type="entry name" value="nitrilases_CHs"/>
    <property type="match status" value="1"/>
</dbReference>
<evidence type="ECO:0000313" key="4">
    <source>
        <dbReference type="EMBL" id="KKM24248.1"/>
    </source>
</evidence>
<dbReference type="InterPro" id="IPR003010">
    <property type="entry name" value="C-N_Hydrolase"/>
</dbReference>
<organism evidence="4">
    <name type="scientific">marine sediment metagenome</name>
    <dbReference type="NCBI Taxonomy" id="412755"/>
    <lineage>
        <taxon>unclassified sequences</taxon>
        <taxon>metagenomes</taxon>
        <taxon>ecological metagenomes</taxon>
    </lineage>
</organism>
<dbReference type="GO" id="GO:0000257">
    <property type="term" value="F:nitrilase activity"/>
    <property type="evidence" value="ECO:0007669"/>
    <property type="project" value="UniProtKB-ARBA"/>
</dbReference>
<dbReference type="EMBL" id="LAZR01012961">
    <property type="protein sequence ID" value="KKM24248.1"/>
    <property type="molecule type" value="Genomic_DNA"/>
</dbReference>
<feature type="region of interest" description="Disordered" evidence="2">
    <location>
        <begin position="312"/>
        <end position="338"/>
    </location>
</feature>
<dbReference type="InterPro" id="IPR000132">
    <property type="entry name" value="Nitrilase/CN_hydratase_CS"/>
</dbReference>
<sequence>MPAASDSFKIAAVQATPVYLDRDATIDKACGLIAEAGRNGACLIVFPESFVPAYPDWVWAVPPGQVGLLNELYARLLDNAVEIPSAATQRLCQAAKRAKAHVVMGMTERNTEASGGSLYNTLLYIDAQGNILGKHRKLVPTGGERLVWAQGDGSTLEVYDTPFGKLGGLICWENYMPLARYAMYAWGTQVYVAATWDQGEPWLSTLRHIAKEGRAFVIGCCMALRKADVAEKAESVQPFYKGLGEWINGGDSAIVNPDGEIIAGPLHNEEGILYAEIDPAQMSGPKWMLDVAGHYARPDVFELIVHTDARPMITSKAGAPGPDGSTPRKTTRRKQATR</sequence>
<protein>
    <recommendedName>
        <fullName evidence="3">CN hydrolase domain-containing protein</fullName>
    </recommendedName>
</protein>
<feature type="compositionally biased region" description="Basic residues" evidence="2">
    <location>
        <begin position="329"/>
        <end position="338"/>
    </location>
</feature>
<accession>A0A0F9KQA0</accession>
<comment type="caution">
    <text evidence="4">The sequence shown here is derived from an EMBL/GenBank/DDBJ whole genome shotgun (WGS) entry which is preliminary data.</text>
</comment>
<dbReference type="InterPro" id="IPR044149">
    <property type="entry name" value="Nitrilases_CHs"/>
</dbReference>
<dbReference type="Gene3D" id="3.60.110.10">
    <property type="entry name" value="Carbon-nitrogen hydrolase"/>
    <property type="match status" value="1"/>
</dbReference>
<comment type="similarity">
    <text evidence="1">Belongs to the carbon-nitrogen hydrolase superfamily. Nitrilase family.</text>
</comment>
<dbReference type="InterPro" id="IPR036526">
    <property type="entry name" value="C-N_Hydrolase_sf"/>
</dbReference>
<gene>
    <name evidence="4" type="ORF">LCGC14_1607010</name>
</gene>
<dbReference type="PROSITE" id="PS00921">
    <property type="entry name" value="NITRIL_CHT_2"/>
    <property type="match status" value="1"/>
</dbReference>
<dbReference type="SUPFAM" id="SSF56317">
    <property type="entry name" value="Carbon-nitrogen hydrolase"/>
    <property type="match status" value="1"/>
</dbReference>
<dbReference type="AlphaFoldDB" id="A0A0F9KQA0"/>
<name>A0A0F9KQA0_9ZZZZ</name>
<evidence type="ECO:0000256" key="1">
    <source>
        <dbReference type="ARBA" id="ARBA00008129"/>
    </source>
</evidence>
<dbReference type="PANTHER" id="PTHR46044:SF1">
    <property type="entry name" value="CN HYDROLASE DOMAIN-CONTAINING PROTEIN"/>
    <property type="match status" value="1"/>
</dbReference>
<feature type="domain" description="CN hydrolase" evidence="3">
    <location>
        <begin position="8"/>
        <end position="279"/>
    </location>
</feature>
<reference evidence="4" key="1">
    <citation type="journal article" date="2015" name="Nature">
        <title>Complex archaea that bridge the gap between prokaryotes and eukaryotes.</title>
        <authorList>
            <person name="Spang A."/>
            <person name="Saw J.H."/>
            <person name="Jorgensen S.L."/>
            <person name="Zaremba-Niedzwiedzka K."/>
            <person name="Martijn J."/>
            <person name="Lind A.E."/>
            <person name="van Eijk R."/>
            <person name="Schleper C."/>
            <person name="Guy L."/>
            <person name="Ettema T.J."/>
        </authorList>
    </citation>
    <scope>NUCLEOTIDE SEQUENCE</scope>
</reference>